<gene>
    <name evidence="1" type="ORF">SPELUC_LOCUS3189</name>
</gene>
<protein>
    <submittedName>
        <fullName evidence="1">11822_t:CDS:1</fullName>
    </submittedName>
</protein>
<dbReference type="EMBL" id="CAJVPW010002366">
    <property type="protein sequence ID" value="CAG8504870.1"/>
    <property type="molecule type" value="Genomic_DNA"/>
</dbReference>
<sequence>MSLRKRDKFAIFVLLSILTFAVVCIMTMNDDLIANEKPRTVKYIVKLKQDISAEDMENLRLNLVGLGANIYKVYNSVIMKGFAVEMPQEFVGALSEDKNVELVEPDQTG</sequence>
<proteinExistence type="predicted"/>
<reference evidence="1" key="1">
    <citation type="submission" date="2021-06" db="EMBL/GenBank/DDBJ databases">
        <authorList>
            <person name="Kallberg Y."/>
            <person name="Tangrot J."/>
            <person name="Rosling A."/>
        </authorList>
    </citation>
    <scope>NUCLEOTIDE SEQUENCE</scope>
    <source>
        <strain evidence="1">28 12/20/2015</strain>
    </source>
</reference>
<evidence type="ECO:0000313" key="1">
    <source>
        <dbReference type="EMBL" id="CAG8504870.1"/>
    </source>
</evidence>
<organism evidence="1 2">
    <name type="scientific">Cetraspora pellucida</name>
    <dbReference type="NCBI Taxonomy" id="1433469"/>
    <lineage>
        <taxon>Eukaryota</taxon>
        <taxon>Fungi</taxon>
        <taxon>Fungi incertae sedis</taxon>
        <taxon>Mucoromycota</taxon>
        <taxon>Glomeromycotina</taxon>
        <taxon>Glomeromycetes</taxon>
        <taxon>Diversisporales</taxon>
        <taxon>Gigasporaceae</taxon>
        <taxon>Cetraspora</taxon>
    </lineage>
</organism>
<evidence type="ECO:0000313" key="2">
    <source>
        <dbReference type="Proteomes" id="UP000789366"/>
    </source>
</evidence>
<keyword evidence="2" id="KW-1185">Reference proteome</keyword>
<name>A0ACA9L2F0_9GLOM</name>
<comment type="caution">
    <text evidence="1">The sequence shown here is derived from an EMBL/GenBank/DDBJ whole genome shotgun (WGS) entry which is preliminary data.</text>
</comment>
<accession>A0ACA9L2F0</accession>
<dbReference type="Proteomes" id="UP000789366">
    <property type="component" value="Unassembled WGS sequence"/>
</dbReference>